<proteinExistence type="predicted"/>
<dbReference type="AlphaFoldDB" id="A0A2R4WKG3"/>
<keyword evidence="2" id="KW-0574">Periplasm</keyword>
<accession>A0A2R4WKG3</accession>
<dbReference type="Pfam" id="PF13416">
    <property type="entry name" value="SBP_bac_8"/>
    <property type="match status" value="1"/>
</dbReference>
<name>A0A2R4WKG3_9HYPH</name>
<dbReference type="Proteomes" id="UP000244755">
    <property type="component" value="Chromosome 1"/>
</dbReference>
<dbReference type="PANTHER" id="PTHR30222">
    <property type="entry name" value="SPERMIDINE/PUTRESCINE-BINDING PERIPLASMIC PROTEIN"/>
    <property type="match status" value="1"/>
</dbReference>
<dbReference type="SUPFAM" id="SSF53850">
    <property type="entry name" value="Periplasmic binding protein-like II"/>
    <property type="match status" value="1"/>
</dbReference>
<sequence length="351" mass="37509">MASLIRTTVLACLALGPVHVAASPASAAEQITFVSQGGAYQQAQTVAILDPAAKALGITINQDSAPDAWPVIRTQGATGKPTWDVVDTPIQDCLRGGKAGLIETLDFSKIPNAAAIPAAYKTEYSVPYEFYSSVLAYNKSKYGKSPPQSWADFWDVKRFPGARALRNHPFATLEAALMADGVTPDTLYPLDVDRAFRKLEEIKPHISVWWTSGGQSALLLQGGEVDMEMIWNGRAAAVIEAGADADYTFNQGVLQNTSLCILKNAPNLATAVKFVNQAIDPKLQANLPLNIPYGPGNPAAFDTGIIPASLAAKLPSAPDNAKKQAVLSAAWWTSEAGDATLKRWAEFVQKK</sequence>
<feature type="chain" id="PRO_5015316631" evidence="3">
    <location>
        <begin position="28"/>
        <end position="351"/>
    </location>
</feature>
<evidence type="ECO:0000313" key="4">
    <source>
        <dbReference type="EMBL" id="AWB22020.1"/>
    </source>
</evidence>
<evidence type="ECO:0000256" key="3">
    <source>
        <dbReference type="SAM" id="SignalP"/>
    </source>
</evidence>
<protein>
    <submittedName>
        <fullName evidence="4">ABC transporter substrate-binding protein</fullName>
    </submittedName>
</protein>
<organism evidence="4 5">
    <name type="scientific">Methylobacterium currus</name>
    <dbReference type="NCBI Taxonomy" id="2051553"/>
    <lineage>
        <taxon>Bacteria</taxon>
        <taxon>Pseudomonadati</taxon>
        <taxon>Pseudomonadota</taxon>
        <taxon>Alphaproteobacteria</taxon>
        <taxon>Hyphomicrobiales</taxon>
        <taxon>Methylobacteriaceae</taxon>
        <taxon>Methylobacterium</taxon>
    </lineage>
</organism>
<keyword evidence="5" id="KW-1185">Reference proteome</keyword>
<dbReference type="RefSeq" id="WP_099953862.1">
    <property type="nucleotide sequence ID" value="NZ_CP028843.1"/>
</dbReference>
<keyword evidence="1 3" id="KW-0732">Signal</keyword>
<evidence type="ECO:0000256" key="2">
    <source>
        <dbReference type="ARBA" id="ARBA00022764"/>
    </source>
</evidence>
<dbReference type="Gene3D" id="3.40.190.10">
    <property type="entry name" value="Periplasmic binding protein-like II"/>
    <property type="match status" value="2"/>
</dbReference>
<evidence type="ECO:0000313" key="5">
    <source>
        <dbReference type="Proteomes" id="UP000244755"/>
    </source>
</evidence>
<dbReference type="EMBL" id="CP028843">
    <property type="protein sequence ID" value="AWB22020.1"/>
    <property type="molecule type" value="Genomic_DNA"/>
</dbReference>
<reference evidence="4 5" key="1">
    <citation type="submission" date="2018-04" db="EMBL/GenBank/DDBJ databases">
        <title>Methylobacterium sp. PR1016A genome.</title>
        <authorList>
            <person name="Park W."/>
        </authorList>
    </citation>
    <scope>NUCLEOTIDE SEQUENCE [LARGE SCALE GENOMIC DNA]</scope>
    <source>
        <strain evidence="4 5">PR1016A</strain>
    </source>
</reference>
<dbReference type="OrthoDB" id="9815444at2"/>
<dbReference type="PANTHER" id="PTHR30222:SF2">
    <property type="entry name" value="ABC TRANSPORTER SUBSTRATE-BINDING PROTEIN"/>
    <property type="match status" value="1"/>
</dbReference>
<dbReference type="KEGG" id="mee:DA075_14695"/>
<evidence type="ECO:0000256" key="1">
    <source>
        <dbReference type="ARBA" id="ARBA00022729"/>
    </source>
</evidence>
<feature type="signal peptide" evidence="3">
    <location>
        <begin position="1"/>
        <end position="27"/>
    </location>
</feature>
<dbReference type="CDD" id="cd13589">
    <property type="entry name" value="PBP2_polyamine_RpCGA009"/>
    <property type="match status" value="1"/>
</dbReference>
<gene>
    <name evidence="4" type="ORF">DA075_14695</name>
</gene>
<dbReference type="InterPro" id="IPR006059">
    <property type="entry name" value="SBP"/>
</dbReference>